<comment type="pathway">
    <text evidence="10">Lipid metabolism; phospholipid metabolism.</text>
</comment>
<name>A0A498CU42_9FIRM</name>
<evidence type="ECO:0000256" key="7">
    <source>
        <dbReference type="ARBA" id="ARBA00023136"/>
    </source>
</evidence>
<comment type="subcellular location">
    <subcellularLocation>
        <location evidence="10">Cell membrane</location>
        <topology evidence="10">Multi-pass membrane protein</topology>
    </subcellularLocation>
</comment>
<evidence type="ECO:0000256" key="8">
    <source>
        <dbReference type="ARBA" id="ARBA00023209"/>
    </source>
</evidence>
<keyword evidence="3 10" id="KW-0808">Transferase</keyword>
<dbReference type="GO" id="GO:0008654">
    <property type="term" value="P:phospholipid biosynthetic process"/>
    <property type="evidence" value="ECO:0007669"/>
    <property type="project" value="UniProtKB-UniRule"/>
</dbReference>
<dbReference type="GO" id="GO:0043772">
    <property type="term" value="F:acyl-phosphate glycerol-3-phosphate acyltransferase activity"/>
    <property type="evidence" value="ECO:0007669"/>
    <property type="project" value="UniProtKB-UniRule"/>
</dbReference>
<dbReference type="SMART" id="SM01207">
    <property type="entry name" value="G3P_acyltransf"/>
    <property type="match status" value="1"/>
</dbReference>
<dbReference type="HAMAP" id="MF_01043">
    <property type="entry name" value="PlsY"/>
    <property type="match status" value="1"/>
</dbReference>
<evidence type="ECO:0000256" key="5">
    <source>
        <dbReference type="ARBA" id="ARBA00022989"/>
    </source>
</evidence>
<keyword evidence="4 10" id="KW-0812">Transmembrane</keyword>
<dbReference type="InterPro" id="IPR003811">
    <property type="entry name" value="G3P_acylTferase_PlsY"/>
</dbReference>
<comment type="subunit">
    <text evidence="10">Probably interacts with PlsX.</text>
</comment>
<feature type="transmembrane region" description="Helical" evidence="10">
    <location>
        <begin position="108"/>
        <end position="129"/>
    </location>
</feature>
<evidence type="ECO:0000256" key="6">
    <source>
        <dbReference type="ARBA" id="ARBA00023098"/>
    </source>
</evidence>
<comment type="function">
    <text evidence="10">Catalyzes the transfer of an acyl group from acyl-phosphate (acyl-PO(4)) to glycerol-3-phosphate (G3P) to form lysophosphatidic acid (LPA). This enzyme utilizes acyl-phosphate as fatty acyl donor, but not acyl-CoA or acyl-ACP.</text>
</comment>
<reference evidence="11 12" key="1">
    <citation type="submission" date="2018-10" db="EMBL/GenBank/DDBJ databases">
        <title>Anaerotruncus faecis sp. nov., isolated from human feces.</title>
        <authorList>
            <person name="Wang Y.-J."/>
        </authorList>
    </citation>
    <scope>NUCLEOTIDE SEQUENCE [LARGE SCALE GENOMIC DNA]</scope>
    <source>
        <strain evidence="11 12">22A2-44</strain>
    </source>
</reference>
<dbReference type="RefSeq" id="WP_121585686.1">
    <property type="nucleotide sequence ID" value="NZ_RCHT01000001.1"/>
</dbReference>
<dbReference type="Proteomes" id="UP000276301">
    <property type="component" value="Unassembled WGS sequence"/>
</dbReference>
<evidence type="ECO:0000256" key="10">
    <source>
        <dbReference type="HAMAP-Rule" id="MF_01043"/>
    </source>
</evidence>
<evidence type="ECO:0000256" key="9">
    <source>
        <dbReference type="ARBA" id="ARBA00023264"/>
    </source>
</evidence>
<protein>
    <recommendedName>
        <fullName evidence="10">Glycerol-3-phosphate acyltransferase</fullName>
    </recommendedName>
    <alternativeName>
        <fullName evidence="10">Acyl-PO4 G3P acyltransferase</fullName>
    </alternativeName>
    <alternativeName>
        <fullName evidence="10">Acyl-phosphate--glycerol-3-phosphate acyltransferase</fullName>
    </alternativeName>
    <alternativeName>
        <fullName evidence="10">G3P acyltransferase</fullName>
        <shortName evidence="10">GPAT</shortName>
        <ecNumber evidence="10">2.3.1.275</ecNumber>
    </alternativeName>
    <alternativeName>
        <fullName evidence="10">Lysophosphatidic acid synthase</fullName>
        <shortName evidence="10">LPA synthase</shortName>
    </alternativeName>
</protein>
<evidence type="ECO:0000256" key="1">
    <source>
        <dbReference type="ARBA" id="ARBA00022475"/>
    </source>
</evidence>
<keyword evidence="8 10" id="KW-0594">Phospholipid biosynthesis</keyword>
<feature type="transmembrane region" description="Helical" evidence="10">
    <location>
        <begin position="160"/>
        <end position="177"/>
    </location>
</feature>
<keyword evidence="2 10" id="KW-0444">Lipid biosynthesis</keyword>
<evidence type="ECO:0000256" key="3">
    <source>
        <dbReference type="ARBA" id="ARBA00022679"/>
    </source>
</evidence>
<evidence type="ECO:0000256" key="2">
    <source>
        <dbReference type="ARBA" id="ARBA00022516"/>
    </source>
</evidence>
<gene>
    <name evidence="10" type="primary">plsY</name>
    <name evidence="11" type="ORF">D4A47_01105</name>
</gene>
<dbReference type="EC" id="2.3.1.275" evidence="10"/>
<evidence type="ECO:0000256" key="4">
    <source>
        <dbReference type="ARBA" id="ARBA00022692"/>
    </source>
</evidence>
<keyword evidence="7 10" id="KW-0472">Membrane</keyword>
<keyword evidence="1 10" id="KW-1003">Cell membrane</keyword>
<dbReference type="PANTHER" id="PTHR30309:SF0">
    <property type="entry name" value="GLYCEROL-3-PHOSPHATE ACYLTRANSFERASE-RELATED"/>
    <property type="match status" value="1"/>
</dbReference>
<keyword evidence="6 10" id="KW-0443">Lipid metabolism</keyword>
<dbReference type="PANTHER" id="PTHR30309">
    <property type="entry name" value="INNER MEMBRANE PROTEIN YGIH"/>
    <property type="match status" value="1"/>
</dbReference>
<feature type="transmembrane region" description="Helical" evidence="10">
    <location>
        <begin position="82"/>
        <end position="102"/>
    </location>
</feature>
<comment type="similarity">
    <text evidence="10">Belongs to the PlsY family.</text>
</comment>
<dbReference type="UniPathway" id="UPA00085"/>
<evidence type="ECO:0000313" key="11">
    <source>
        <dbReference type="EMBL" id="RLL14612.1"/>
    </source>
</evidence>
<feature type="transmembrane region" description="Helical" evidence="10">
    <location>
        <begin position="136"/>
        <end position="154"/>
    </location>
</feature>
<accession>A0A498CU42</accession>
<organism evidence="11 12">
    <name type="scientific">Anaerotruncus massiliensis</name>
    <name type="common">ex Liu et al. 2021</name>
    <dbReference type="NCBI Taxonomy" id="2321404"/>
    <lineage>
        <taxon>Bacteria</taxon>
        <taxon>Bacillati</taxon>
        <taxon>Bacillota</taxon>
        <taxon>Clostridia</taxon>
        <taxon>Eubacteriales</taxon>
        <taxon>Oscillospiraceae</taxon>
        <taxon>Anaerotruncus</taxon>
    </lineage>
</organism>
<comment type="caution">
    <text evidence="11">The sequence shown here is derived from an EMBL/GenBank/DDBJ whole genome shotgun (WGS) entry which is preliminary data.</text>
</comment>
<feature type="transmembrane region" description="Helical" evidence="10">
    <location>
        <begin position="49"/>
        <end position="70"/>
    </location>
</feature>
<keyword evidence="9 10" id="KW-1208">Phospholipid metabolism</keyword>
<keyword evidence="5 10" id="KW-1133">Transmembrane helix</keyword>
<dbReference type="EMBL" id="RCHT01000001">
    <property type="protein sequence ID" value="RLL14612.1"/>
    <property type="molecule type" value="Genomic_DNA"/>
</dbReference>
<dbReference type="Pfam" id="PF02660">
    <property type="entry name" value="G3P_acyltransf"/>
    <property type="match status" value="1"/>
</dbReference>
<keyword evidence="11" id="KW-0012">Acyltransferase</keyword>
<evidence type="ECO:0000313" key="12">
    <source>
        <dbReference type="Proteomes" id="UP000276301"/>
    </source>
</evidence>
<dbReference type="AlphaFoldDB" id="A0A498CU42"/>
<comment type="catalytic activity">
    <reaction evidence="10">
        <text>an acyl phosphate + sn-glycerol 3-phosphate = a 1-acyl-sn-glycero-3-phosphate + phosphate</text>
        <dbReference type="Rhea" id="RHEA:34075"/>
        <dbReference type="ChEBI" id="CHEBI:43474"/>
        <dbReference type="ChEBI" id="CHEBI:57597"/>
        <dbReference type="ChEBI" id="CHEBI:57970"/>
        <dbReference type="ChEBI" id="CHEBI:59918"/>
        <dbReference type="EC" id="2.3.1.275"/>
    </reaction>
</comment>
<proteinExistence type="inferred from homology"/>
<dbReference type="GO" id="GO:0005886">
    <property type="term" value="C:plasma membrane"/>
    <property type="evidence" value="ECO:0007669"/>
    <property type="project" value="UniProtKB-SubCell"/>
</dbReference>
<sequence>MERLWCVLAGYLFGSFLTADLIVFCRTGARRAEGFGNPGMANVASRLGAGSGLLVLAGDILKTAAACVLCRLWLFPGMGRMAVLYAGLGAVLGHCWPVWNGFRGGKGVAVAGAASILFSPPVGIASYLLGAAAVLATGYLAVGSAVIAVSLPLLTALFGLGREATAAAGVIGGVMLLRHSGNFARMRAGTEGRASVASRLKAYLKRKSFH</sequence>
<keyword evidence="12" id="KW-1185">Reference proteome</keyword>